<feature type="domain" description="PD-(D/E)XK endonuclease-like" evidence="1">
    <location>
        <begin position="638"/>
        <end position="802"/>
    </location>
</feature>
<dbReference type="EMBL" id="LAZR01000117">
    <property type="protein sequence ID" value="KKN89572.1"/>
    <property type="molecule type" value="Genomic_DNA"/>
</dbReference>
<dbReference type="InterPro" id="IPR038726">
    <property type="entry name" value="PDDEXK_AddAB-type"/>
</dbReference>
<reference evidence="2" key="1">
    <citation type="journal article" date="2015" name="Nature">
        <title>Complex archaea that bridge the gap between prokaryotes and eukaryotes.</title>
        <authorList>
            <person name="Spang A."/>
            <person name="Saw J.H."/>
            <person name="Jorgensen S.L."/>
            <person name="Zaremba-Niedzwiedzka K."/>
            <person name="Martijn J."/>
            <person name="Lind A.E."/>
            <person name="van Eijk R."/>
            <person name="Schleper C."/>
            <person name="Guy L."/>
            <person name="Ettema T.J."/>
        </authorList>
    </citation>
    <scope>NUCLEOTIDE SEQUENCE</scope>
</reference>
<dbReference type="InterPro" id="IPR019925">
    <property type="entry name" value="DNA_repair_protein_predicted"/>
</dbReference>
<evidence type="ECO:0000313" key="2">
    <source>
        <dbReference type="EMBL" id="KKN89572.1"/>
    </source>
</evidence>
<evidence type="ECO:0000259" key="1">
    <source>
        <dbReference type="Pfam" id="PF12705"/>
    </source>
</evidence>
<accession>A0A0F9UPZ6</accession>
<dbReference type="NCBIfam" id="TIGR03623">
    <property type="entry name" value="probable DNA repair protein"/>
    <property type="match status" value="1"/>
</dbReference>
<dbReference type="Pfam" id="PF12705">
    <property type="entry name" value="PDDEXK_1"/>
    <property type="match status" value="1"/>
</dbReference>
<proteinExistence type="predicted"/>
<organism evidence="2">
    <name type="scientific">marine sediment metagenome</name>
    <dbReference type="NCBI Taxonomy" id="412755"/>
    <lineage>
        <taxon>unclassified sequences</taxon>
        <taxon>metagenomes</taxon>
        <taxon>ecological metagenomes</taxon>
    </lineage>
</organism>
<protein>
    <recommendedName>
        <fullName evidence="1">PD-(D/E)XK endonuclease-like domain-containing protein</fullName>
    </recommendedName>
</protein>
<dbReference type="SUPFAM" id="SSF52540">
    <property type="entry name" value="P-loop containing nucleoside triphosphate hydrolases"/>
    <property type="match status" value="1"/>
</dbReference>
<dbReference type="InterPro" id="IPR027417">
    <property type="entry name" value="P-loop_NTPase"/>
</dbReference>
<comment type="caution">
    <text evidence="2">The sequence shown here is derived from an EMBL/GenBank/DDBJ whole genome shotgun (WGS) entry which is preliminary data.</text>
</comment>
<name>A0A0F9UPZ6_9ZZZZ</name>
<dbReference type="AlphaFoldDB" id="A0A0F9UPZ6"/>
<sequence length="894" mass="98769">MTLTEHLQGMNEHSLILTGTERVARHLKMQAALLQSIAGKRTWFAKGKIATVTQWIEQLWLDTLPDEQLLHPVQELAVVKTVADRSGLLPDSLISSTGTARRISQAYSQFIKYKMPLDADRFRFKKEYEYFWQWRELIAAECKKNGCVFRAQLPDLVLQGMISGAVPLPERVVLVGLLYINPAEQAILDYLASQGVEVAHVEDQANETDPVLVRATTQAEEFEHVAEWVSGHLKPYIETPQAAPSIALLVPDVKAYQAPLIEALSMAVSPAALLPAIEGVETREPWDVSSGATLGSRPVIRAAMSILSLSITSADIEAFSCVLRSKWVGGYASESSLRALADIWLRDNQGMGMNGRDLLKALQHAKHTCPDFIARLSLVLEKQSQVEGQLFPSEWADFFCEALQTMGWAAEEHLSSENFQTLEAWDDALMLFRSLDYQLGGCSYERAYMWLREIIDTRQFQPRLSHVAPVSIMSYTDAVGLSFDHVWVLGATNQALPQPADPSPFLPIELLAAAGVPEATSDGQLERAGRIVKALKQTCNEVVFSAFEHDDRGSSQGATELLGPWPAPIVPQSSFVGFDGSFIGTLNRDQYDPESIPQMDDEEISSITGGVSIFKNYAYEPFYAFACNRLRAGEFPRQVVGFDPRIQGTMVHLCLELFWKKTKTQAALLAMTEEELTAAISGAVQDASDILLNKLAWRFGRNLIKLEQGRLVSLLQKWMEVEKARTLPFEVVGFEVRTKVVVYGVPLTVTLDRIDRITREDKTTFNVLIDYKAGANFKFSSLNAGSLKEPQLPIYAVTATPADLGIDSIDGITLAQVNAKNMHVHTRSAETAHLVPGRGTKNDVGGVDTWLGQVAAWERTLSEMAHGLITGNGEIEAPAKGLPMGYEHLGALIK</sequence>
<gene>
    <name evidence="2" type="ORF">LCGC14_0237040</name>
</gene>